<evidence type="ECO:0000256" key="3">
    <source>
        <dbReference type="ARBA" id="ARBA00035112"/>
    </source>
</evidence>
<evidence type="ECO:0000256" key="2">
    <source>
        <dbReference type="ARBA" id="ARBA00023002"/>
    </source>
</evidence>
<dbReference type="HOGENOM" id="CLU_042941_8_2_1"/>
<gene>
    <name evidence="5" type="ORF">BOTBODRAFT_39499</name>
</gene>
<name>A0A067M3X7_BOTB1</name>
<dbReference type="EMBL" id="KL198130">
    <property type="protein sequence ID" value="KDQ06587.1"/>
    <property type="molecule type" value="Genomic_DNA"/>
</dbReference>
<feature type="chain" id="PRO_5001640970" description="Oxidase ustYa" evidence="4">
    <location>
        <begin position="26"/>
        <end position="204"/>
    </location>
</feature>
<dbReference type="PANTHER" id="PTHR33365">
    <property type="entry name" value="YALI0B05434P"/>
    <property type="match status" value="1"/>
</dbReference>
<evidence type="ECO:0000256" key="4">
    <source>
        <dbReference type="SAM" id="SignalP"/>
    </source>
</evidence>
<protein>
    <recommendedName>
        <fullName evidence="7">Oxidase ustYa</fullName>
    </recommendedName>
</protein>
<dbReference type="GO" id="GO:0043386">
    <property type="term" value="P:mycotoxin biosynthetic process"/>
    <property type="evidence" value="ECO:0007669"/>
    <property type="project" value="InterPro"/>
</dbReference>
<dbReference type="GO" id="GO:0016491">
    <property type="term" value="F:oxidoreductase activity"/>
    <property type="evidence" value="ECO:0007669"/>
    <property type="project" value="UniProtKB-KW"/>
</dbReference>
<evidence type="ECO:0000313" key="5">
    <source>
        <dbReference type="EMBL" id="KDQ06587.1"/>
    </source>
</evidence>
<evidence type="ECO:0000313" key="6">
    <source>
        <dbReference type="Proteomes" id="UP000027195"/>
    </source>
</evidence>
<organism evidence="5 6">
    <name type="scientific">Botryobasidium botryosum (strain FD-172 SS1)</name>
    <dbReference type="NCBI Taxonomy" id="930990"/>
    <lineage>
        <taxon>Eukaryota</taxon>
        <taxon>Fungi</taxon>
        <taxon>Dikarya</taxon>
        <taxon>Basidiomycota</taxon>
        <taxon>Agaricomycotina</taxon>
        <taxon>Agaricomycetes</taxon>
        <taxon>Cantharellales</taxon>
        <taxon>Botryobasidiaceae</taxon>
        <taxon>Botryobasidium</taxon>
    </lineage>
</organism>
<feature type="signal peptide" evidence="4">
    <location>
        <begin position="1"/>
        <end position="25"/>
    </location>
</feature>
<keyword evidence="2" id="KW-0560">Oxidoreductase</keyword>
<evidence type="ECO:0000256" key="1">
    <source>
        <dbReference type="ARBA" id="ARBA00004685"/>
    </source>
</evidence>
<dbReference type="InParanoid" id="A0A067M3X7"/>
<dbReference type="Proteomes" id="UP000027195">
    <property type="component" value="Unassembled WGS sequence"/>
</dbReference>
<dbReference type="Pfam" id="PF11807">
    <property type="entry name" value="UstYa"/>
    <property type="match status" value="1"/>
</dbReference>
<dbReference type="OrthoDB" id="3687641at2759"/>
<dbReference type="PANTHER" id="PTHR33365:SF11">
    <property type="entry name" value="TAT PATHWAY SIGNAL SEQUENCE"/>
    <property type="match status" value="1"/>
</dbReference>
<keyword evidence="6" id="KW-1185">Reference proteome</keyword>
<reference evidence="6" key="1">
    <citation type="journal article" date="2014" name="Proc. Natl. Acad. Sci. U.S.A.">
        <title>Extensive sampling of basidiomycete genomes demonstrates inadequacy of the white-rot/brown-rot paradigm for wood decay fungi.</title>
        <authorList>
            <person name="Riley R."/>
            <person name="Salamov A.A."/>
            <person name="Brown D.W."/>
            <person name="Nagy L.G."/>
            <person name="Floudas D."/>
            <person name="Held B.W."/>
            <person name="Levasseur A."/>
            <person name="Lombard V."/>
            <person name="Morin E."/>
            <person name="Otillar R."/>
            <person name="Lindquist E.A."/>
            <person name="Sun H."/>
            <person name="LaButti K.M."/>
            <person name="Schmutz J."/>
            <person name="Jabbour D."/>
            <person name="Luo H."/>
            <person name="Baker S.E."/>
            <person name="Pisabarro A.G."/>
            <person name="Walton J.D."/>
            <person name="Blanchette R.A."/>
            <person name="Henrissat B."/>
            <person name="Martin F."/>
            <person name="Cullen D."/>
            <person name="Hibbett D.S."/>
            <person name="Grigoriev I.V."/>
        </authorList>
    </citation>
    <scope>NUCLEOTIDE SEQUENCE [LARGE SCALE GENOMIC DNA]</scope>
    <source>
        <strain evidence="6">FD-172 SS1</strain>
    </source>
</reference>
<keyword evidence="4" id="KW-0732">Signal</keyword>
<sequence>MAFFSNKLFAFAVSALLLSLSLNVGTLWLAQDAIHTSDTHYSYVGDDYPNQLPIHLDSVGLSHWDSEHYPLSSHRAFIEWQSMDFFPRSFGFVRLGPNGRKFGVAMFHQMHCLNMIRQALVEGESNGHVQHCFNLLRQMILCAADTTLAPVNAVPGGPPAGTTGAGITNVCRDWTQVYDFVTENQKHWPRTNGTGAGHAAHTHM</sequence>
<evidence type="ECO:0008006" key="7">
    <source>
        <dbReference type="Google" id="ProtNLM"/>
    </source>
</evidence>
<dbReference type="STRING" id="930990.A0A067M3X7"/>
<accession>A0A067M3X7</accession>
<dbReference type="InterPro" id="IPR021765">
    <property type="entry name" value="UstYa-like"/>
</dbReference>
<dbReference type="AlphaFoldDB" id="A0A067M3X7"/>
<comment type="similarity">
    <text evidence="3">Belongs to the ustYa family.</text>
</comment>
<proteinExistence type="inferred from homology"/>
<comment type="pathway">
    <text evidence="1">Mycotoxin biosynthesis.</text>
</comment>